<protein>
    <submittedName>
        <fullName evidence="1">Uncharacterized protein</fullName>
    </submittedName>
</protein>
<dbReference type="OrthoDB" id="2772415at2759"/>
<dbReference type="HOGENOM" id="CLU_139288_0_0_1"/>
<dbReference type="OMA" id="WTEEEST"/>
<dbReference type="EMBL" id="KE148161">
    <property type="protein sequence ID" value="EPE04383.1"/>
    <property type="molecule type" value="Genomic_DNA"/>
</dbReference>
<gene>
    <name evidence="1" type="ORF">F503_01387</name>
</gene>
<dbReference type="Proteomes" id="UP000016923">
    <property type="component" value="Unassembled WGS sequence"/>
</dbReference>
<dbReference type="AlphaFoldDB" id="S3CDJ4"/>
<accession>S3CDJ4</accession>
<organism evidence="1 2">
    <name type="scientific">Ophiostoma piceae (strain UAMH 11346)</name>
    <name type="common">Sap stain fungus</name>
    <dbReference type="NCBI Taxonomy" id="1262450"/>
    <lineage>
        <taxon>Eukaryota</taxon>
        <taxon>Fungi</taxon>
        <taxon>Dikarya</taxon>
        <taxon>Ascomycota</taxon>
        <taxon>Pezizomycotina</taxon>
        <taxon>Sordariomycetes</taxon>
        <taxon>Sordariomycetidae</taxon>
        <taxon>Ophiostomatales</taxon>
        <taxon>Ophiostomataceae</taxon>
        <taxon>Ophiostoma</taxon>
    </lineage>
</organism>
<evidence type="ECO:0000313" key="2">
    <source>
        <dbReference type="Proteomes" id="UP000016923"/>
    </source>
</evidence>
<evidence type="ECO:0000313" key="1">
    <source>
        <dbReference type="EMBL" id="EPE04383.1"/>
    </source>
</evidence>
<sequence length="132" mass="14207">MSRQLSTQRGPSTVPATYRLVTVNPKPERAAHVASLVATRLQDRFTIQHIGNIESEDKVATTVVELKPDILFCASLWTSDESTRIINTAIAALPGLLTHAVPYGLHNTGGPDAVVTHLADSIGSLINNKDKI</sequence>
<reference evidence="1 2" key="1">
    <citation type="journal article" date="2013" name="BMC Genomics">
        <title>The genome and transcriptome of the pine saprophyte Ophiostoma piceae, and a comparison with the bark beetle-associated pine pathogen Grosmannia clavigera.</title>
        <authorList>
            <person name="Haridas S."/>
            <person name="Wang Y."/>
            <person name="Lim L."/>
            <person name="Massoumi Alamouti S."/>
            <person name="Jackman S."/>
            <person name="Docking R."/>
            <person name="Robertson G."/>
            <person name="Birol I."/>
            <person name="Bohlmann J."/>
            <person name="Breuil C."/>
        </authorList>
    </citation>
    <scope>NUCLEOTIDE SEQUENCE [LARGE SCALE GENOMIC DNA]</scope>
    <source>
        <strain evidence="1 2">UAMH 11346</strain>
    </source>
</reference>
<keyword evidence="2" id="KW-1185">Reference proteome</keyword>
<dbReference type="VEuPathDB" id="FungiDB:F503_01387"/>
<dbReference type="eggNOG" id="ENOG502SP0W">
    <property type="taxonomic scope" value="Eukaryota"/>
</dbReference>
<proteinExistence type="predicted"/>
<name>S3CDJ4_OPHP1</name>